<accession>A0ABD4ZAD3</accession>
<gene>
    <name evidence="1" type="ORF">QPL79_07770</name>
</gene>
<protein>
    <submittedName>
        <fullName evidence="1">Uncharacterized protein</fullName>
    </submittedName>
</protein>
<evidence type="ECO:0000313" key="2">
    <source>
        <dbReference type="Proteomes" id="UP001529235"/>
    </source>
</evidence>
<evidence type="ECO:0000313" key="1">
    <source>
        <dbReference type="EMBL" id="MDK6029260.1"/>
    </source>
</evidence>
<reference evidence="1 2" key="1">
    <citation type="submission" date="2023-05" db="EMBL/GenBank/DDBJ databases">
        <title>A new hyperthermophilic archaea 'Ignisphaera cupida' sp. nov. and description of the family 'Ignisphaeraceae' fam. nov.</title>
        <authorList>
            <person name="Podosokorskaya O.A."/>
            <person name="Elcheninov A.G."/>
            <person name="Klukina A."/>
            <person name="Merkel A.Y."/>
        </authorList>
    </citation>
    <scope>NUCLEOTIDE SEQUENCE [LARGE SCALE GENOMIC DNA]</scope>
    <source>
        <strain evidence="1 2">4213-co</strain>
    </source>
</reference>
<organism evidence="1 2">
    <name type="scientific">Ignisphaera cupida</name>
    <dbReference type="NCBI Taxonomy" id="3050454"/>
    <lineage>
        <taxon>Archaea</taxon>
        <taxon>Thermoproteota</taxon>
        <taxon>Thermoprotei</taxon>
        <taxon>Desulfurococcales</taxon>
        <taxon>Desulfurococcaceae</taxon>
        <taxon>Ignisphaera</taxon>
    </lineage>
</organism>
<proteinExistence type="predicted"/>
<dbReference type="Proteomes" id="UP001529235">
    <property type="component" value="Unassembled WGS sequence"/>
</dbReference>
<dbReference type="EMBL" id="JASNVW010000005">
    <property type="protein sequence ID" value="MDK6029260.1"/>
    <property type="molecule type" value="Genomic_DNA"/>
</dbReference>
<keyword evidence="2" id="KW-1185">Reference proteome</keyword>
<dbReference type="AlphaFoldDB" id="A0ABD4ZAD3"/>
<sequence length="74" mass="8339">MIRTGILRSVTTSIRNVFSKNRNGASNSEKSSVESVESIVIYSNNRMRDLVTCIPTLPAPVCFERDRDGYIKIM</sequence>
<comment type="caution">
    <text evidence="1">The sequence shown here is derived from an EMBL/GenBank/DDBJ whole genome shotgun (WGS) entry which is preliminary data.</text>
</comment>
<name>A0ABD4ZAD3_9CREN</name>
<dbReference type="RefSeq" id="WP_285274243.1">
    <property type="nucleotide sequence ID" value="NZ_JASNVW010000005.1"/>
</dbReference>